<dbReference type="EMBL" id="JBHTLR010000017">
    <property type="protein sequence ID" value="MFD1217575.1"/>
    <property type="molecule type" value="Genomic_DNA"/>
</dbReference>
<reference evidence="5" key="1">
    <citation type="journal article" date="2019" name="Int. J. Syst. Evol. Microbiol.">
        <title>The Global Catalogue of Microorganisms (GCM) 10K type strain sequencing project: providing services to taxonomists for standard genome sequencing and annotation.</title>
        <authorList>
            <consortium name="The Broad Institute Genomics Platform"/>
            <consortium name="The Broad Institute Genome Sequencing Center for Infectious Disease"/>
            <person name="Wu L."/>
            <person name="Ma J."/>
        </authorList>
    </citation>
    <scope>NUCLEOTIDE SEQUENCE [LARGE SCALE GENOMIC DNA]</scope>
    <source>
        <strain evidence="5">CCUG 54356</strain>
    </source>
</reference>
<dbReference type="InterPro" id="IPR010131">
    <property type="entry name" value="MdtP/NodT-like"/>
</dbReference>
<gene>
    <name evidence="4" type="ORF">ACFQ2X_13250</name>
</gene>
<evidence type="ECO:0000256" key="3">
    <source>
        <dbReference type="SAM" id="SignalP"/>
    </source>
</evidence>
<dbReference type="PANTHER" id="PTHR30203:SF24">
    <property type="entry name" value="BLR4935 PROTEIN"/>
    <property type="match status" value="1"/>
</dbReference>
<feature type="coiled-coil region" evidence="2">
    <location>
        <begin position="189"/>
        <end position="218"/>
    </location>
</feature>
<feature type="signal peptide" evidence="3">
    <location>
        <begin position="1"/>
        <end position="37"/>
    </location>
</feature>
<sequence>MQLLLAPVLRRPYVRLRQILFCALALLLFHSASSAAAEPPAPVLTLQQAFSRTLERNPSLRMFEFRQRVLDGRAQTAALNPAVNLNAELENFAGSDGFDNAELTVGLSSVIEFGDKREARTASVNSERALLEVSRRIQALDLLGEVTRRYVRVLAGTEQQVMAQDAVRLAMDTLNAVDMRVSAGGAPVAEKLRAEAALARAQIRLQRLQQQLRADRVALAAMWADTSTDFSVNGGALYRVGAKGDFEAFFQRVLAGPLVNRFASEERLRAAQLRLARTASRADLGWSLGVRRNQEVDSTSLVAGVSLPLFSAERARGAISAAEAQLDGVSVERQSAHLQLRTQLYRAFSTRAQAIGAVRRLRSEIIPALMRALQQTEQAYRNGRYGYQEWVAAREELLDARSALIREAENALLARAEIEQLTAASLDVMVVEK</sequence>
<evidence type="ECO:0000313" key="4">
    <source>
        <dbReference type="EMBL" id="MFD1217575.1"/>
    </source>
</evidence>
<dbReference type="Pfam" id="PF02321">
    <property type="entry name" value="OEP"/>
    <property type="match status" value="2"/>
</dbReference>
<keyword evidence="5" id="KW-1185">Reference proteome</keyword>
<dbReference type="SUPFAM" id="SSF56954">
    <property type="entry name" value="Outer membrane efflux proteins (OEP)"/>
    <property type="match status" value="1"/>
</dbReference>
<protein>
    <submittedName>
        <fullName evidence="4">TolC family protein</fullName>
    </submittedName>
</protein>
<dbReference type="InterPro" id="IPR003423">
    <property type="entry name" value="OMP_efflux"/>
</dbReference>
<feature type="chain" id="PRO_5047383560" evidence="3">
    <location>
        <begin position="38"/>
        <end position="433"/>
    </location>
</feature>
<organism evidence="4 5">
    <name type="scientific">Microbulbifer celer</name>
    <dbReference type="NCBI Taxonomy" id="435905"/>
    <lineage>
        <taxon>Bacteria</taxon>
        <taxon>Pseudomonadati</taxon>
        <taxon>Pseudomonadota</taxon>
        <taxon>Gammaproteobacteria</taxon>
        <taxon>Cellvibrionales</taxon>
        <taxon>Microbulbiferaceae</taxon>
        <taxon>Microbulbifer</taxon>
    </lineage>
</organism>
<keyword evidence="2" id="KW-0175">Coiled coil</keyword>
<comment type="caution">
    <text evidence="4">The sequence shown here is derived from an EMBL/GenBank/DDBJ whole genome shotgun (WGS) entry which is preliminary data.</text>
</comment>
<evidence type="ECO:0000256" key="2">
    <source>
        <dbReference type="SAM" id="Coils"/>
    </source>
</evidence>
<dbReference type="Gene3D" id="1.20.1600.10">
    <property type="entry name" value="Outer membrane efflux proteins (OEP)"/>
    <property type="match status" value="1"/>
</dbReference>
<name>A0ABW3UCN2_9GAMM</name>
<dbReference type="PANTHER" id="PTHR30203">
    <property type="entry name" value="OUTER MEMBRANE CATION EFFLUX PROTEIN"/>
    <property type="match status" value="1"/>
</dbReference>
<dbReference type="RefSeq" id="WP_230436048.1">
    <property type="nucleotide sequence ID" value="NZ_CP087715.1"/>
</dbReference>
<comment type="similarity">
    <text evidence="1">Belongs to the outer membrane factor (OMF) (TC 1.B.17) family.</text>
</comment>
<proteinExistence type="inferred from homology"/>
<evidence type="ECO:0000256" key="1">
    <source>
        <dbReference type="ARBA" id="ARBA00007613"/>
    </source>
</evidence>
<dbReference type="Proteomes" id="UP001597264">
    <property type="component" value="Unassembled WGS sequence"/>
</dbReference>
<evidence type="ECO:0000313" key="5">
    <source>
        <dbReference type="Proteomes" id="UP001597264"/>
    </source>
</evidence>
<accession>A0ABW3UCN2</accession>
<keyword evidence="3" id="KW-0732">Signal</keyword>